<sequence length="148" mass="17575">MTKKIVFQYDYNSQSKWATGYLKIGDNKFDFLCSYLFSNPLEDMLVSICQLLPGVVPFPRTHVTFTLLEEPEEYQWELQRVGKHEVNIKIYLKENADEKVVLVYEEICDIKKLVVAIVKHLYFNKELLLHHKINSLYEDLQHGIKYMK</sequence>
<dbReference type="Proteomes" id="UP000319837">
    <property type="component" value="Unassembled WGS sequence"/>
</dbReference>
<proteinExistence type="predicted"/>
<dbReference type="RefSeq" id="WP_185763293.1">
    <property type="nucleotide sequence ID" value="NZ_RIBP01000001.1"/>
</dbReference>
<dbReference type="AlphaFoldDB" id="A0A553SS95"/>
<protein>
    <submittedName>
        <fullName evidence="1">Uncharacterized protein</fullName>
    </submittedName>
</protein>
<gene>
    <name evidence="1" type="ORF">CEQ21_02685</name>
</gene>
<dbReference type="EMBL" id="RIBP01000001">
    <property type="protein sequence ID" value="TRZ39870.1"/>
    <property type="molecule type" value="Genomic_DNA"/>
</dbReference>
<comment type="caution">
    <text evidence="1">The sequence shown here is derived from an EMBL/GenBank/DDBJ whole genome shotgun (WGS) entry which is preliminary data.</text>
</comment>
<evidence type="ECO:0000313" key="1">
    <source>
        <dbReference type="EMBL" id="TRZ39870.1"/>
    </source>
</evidence>
<accession>A0A553SS95</accession>
<organism evidence="1 2">
    <name type="scientific">Niallia circulans</name>
    <name type="common">Bacillus circulans</name>
    <dbReference type="NCBI Taxonomy" id="1397"/>
    <lineage>
        <taxon>Bacteria</taxon>
        <taxon>Bacillati</taxon>
        <taxon>Bacillota</taxon>
        <taxon>Bacilli</taxon>
        <taxon>Bacillales</taxon>
        <taxon>Bacillaceae</taxon>
        <taxon>Niallia</taxon>
    </lineage>
</organism>
<name>A0A553SS95_NIACI</name>
<evidence type="ECO:0000313" key="2">
    <source>
        <dbReference type="Proteomes" id="UP000319837"/>
    </source>
</evidence>
<reference evidence="2" key="1">
    <citation type="submission" date="2018-10" db="EMBL/GenBank/DDBJ databases">
        <title>FDA dAtabase for Regulatory Grade micrObial Sequences (FDA-ARGOS): Supporting development and validation of Infectious Disease Dx tests.</title>
        <authorList>
            <person name="Minogue T."/>
            <person name="Wolcott M."/>
            <person name="Wasieloski L."/>
            <person name="Aguilar W."/>
            <person name="Moore D."/>
            <person name="Tallon L."/>
            <person name="Sadzewicz L."/>
            <person name="Sengamalay N."/>
            <person name="Ott S."/>
            <person name="Godinez A."/>
            <person name="Nagaraj S."/>
            <person name="Vavikolanu K."/>
            <person name="Vyas G."/>
            <person name="Nadendla S."/>
            <person name="George J."/>
            <person name="Sichtig H."/>
        </authorList>
    </citation>
    <scope>NUCLEOTIDE SEQUENCE [LARGE SCALE GENOMIC DNA]</scope>
    <source>
        <strain evidence="2">FDAARGOS_343</strain>
    </source>
</reference>